<name>A0A0P9RUZ5_PSESG</name>
<protein>
    <submittedName>
        <fullName evidence="2">Uncharacterized protein</fullName>
    </submittedName>
</protein>
<evidence type="ECO:0000313" key="4">
    <source>
        <dbReference type="Proteomes" id="UP000272471"/>
    </source>
</evidence>
<evidence type="ECO:0000313" key="2">
    <source>
        <dbReference type="EMBL" id="RMO53453.1"/>
    </source>
</evidence>
<dbReference type="EMBL" id="RBQX01000170">
    <property type="protein sequence ID" value="RMQ15805.1"/>
    <property type="molecule type" value="Genomic_DNA"/>
</dbReference>
<comment type="caution">
    <text evidence="2">The sequence shown here is derived from an EMBL/GenBank/DDBJ whole genome shotgun (WGS) entry which is preliminary data.</text>
</comment>
<dbReference type="EMBL" id="RBPT01000020">
    <property type="protein sequence ID" value="RMO53453.1"/>
    <property type="molecule type" value="Genomic_DNA"/>
</dbReference>
<dbReference type="AlphaFoldDB" id="A0A0P9RUZ5"/>
<organism evidence="2 6">
    <name type="scientific">Pseudomonas savastanoi pv. glycinea</name>
    <name type="common">Pseudomonas syringae pv. glycinea</name>
    <dbReference type="NCBI Taxonomy" id="318"/>
    <lineage>
        <taxon>Bacteria</taxon>
        <taxon>Pseudomonadati</taxon>
        <taxon>Pseudomonadota</taxon>
        <taxon>Gammaproteobacteria</taxon>
        <taxon>Pseudomonadales</taxon>
        <taxon>Pseudomonadaceae</taxon>
        <taxon>Pseudomonas</taxon>
    </lineage>
</organism>
<evidence type="ECO:0000313" key="1">
    <source>
        <dbReference type="EMBL" id="RMO36704.1"/>
    </source>
</evidence>
<dbReference type="RefSeq" id="WP_004666573.1">
    <property type="nucleotide sequence ID" value="NZ_LGLO01000033.1"/>
</dbReference>
<evidence type="ECO:0000313" key="6">
    <source>
        <dbReference type="Proteomes" id="UP000280599"/>
    </source>
</evidence>
<dbReference type="Proteomes" id="UP000272471">
    <property type="component" value="Unassembled WGS sequence"/>
</dbReference>
<dbReference type="EMBL" id="RBPS01000179">
    <property type="protein sequence ID" value="RMO36704.1"/>
    <property type="molecule type" value="Genomic_DNA"/>
</dbReference>
<reference evidence="4 5" key="1">
    <citation type="submission" date="2018-08" db="EMBL/GenBank/DDBJ databases">
        <title>Recombination of ecologically and evolutionarily significant loci maintains genetic cohesion in the Pseudomonas syringae species complex.</title>
        <authorList>
            <person name="Dillon M."/>
            <person name="Thakur S."/>
            <person name="Almeida R.N.D."/>
            <person name="Weir B.S."/>
            <person name="Guttman D.S."/>
        </authorList>
    </citation>
    <scope>NUCLEOTIDE SEQUENCE [LARGE SCALE GENOMIC DNA]</scope>
    <source>
        <strain evidence="3 4">ICMP 4182</strain>
        <strain evidence="1 5">ICMP 6372</strain>
        <strain evidence="2 6">ICMP 867</strain>
    </source>
</reference>
<evidence type="ECO:0000313" key="3">
    <source>
        <dbReference type="EMBL" id="RMQ15805.1"/>
    </source>
</evidence>
<evidence type="ECO:0000313" key="5">
    <source>
        <dbReference type="Proteomes" id="UP000273536"/>
    </source>
</evidence>
<sequence length="186" mass="21300">MKHHASIELYSPGIVIFDPEVLNEFLKKNKITEPNVFEFFLQHDTLGRLAIEEGILCPIYQIPENEYSIFLLDVPASEQHLYTVKFSYAGFPLKVESGILIASDLNALLDWDPEFFTNYKKNYEQRLSNNDYIEVSSGLYDMTIRGCANLKPPYNNLGYGLDMRQVSKLPDLDTSTSVESHDFSLC</sequence>
<dbReference type="Proteomes" id="UP000280599">
    <property type="component" value="Unassembled WGS sequence"/>
</dbReference>
<proteinExistence type="predicted"/>
<gene>
    <name evidence="3" type="ORF">ALQ11_102161</name>
    <name evidence="2" type="ORF">ALQ41_200255</name>
    <name evidence="1" type="ORF">ALQ42_102111</name>
</gene>
<accession>A0A0P9RUZ5</accession>
<dbReference type="Proteomes" id="UP000273536">
    <property type="component" value="Unassembled WGS sequence"/>
</dbReference>